<dbReference type="InterPro" id="IPR029062">
    <property type="entry name" value="Class_I_gatase-like"/>
</dbReference>
<dbReference type="PANTHER" id="PTHR40469:SF2">
    <property type="entry name" value="GALACTOSE-BINDING DOMAIN-LIKE SUPERFAMILY PROTEIN"/>
    <property type="match status" value="1"/>
</dbReference>
<evidence type="ECO:0000313" key="2">
    <source>
        <dbReference type="EMBL" id="MFC3174104.1"/>
    </source>
</evidence>
<evidence type="ECO:0000259" key="1">
    <source>
        <dbReference type="Pfam" id="PF06283"/>
    </source>
</evidence>
<dbReference type="InterPro" id="IPR029010">
    <property type="entry name" value="ThuA-like"/>
</dbReference>
<dbReference type="Proteomes" id="UP001595604">
    <property type="component" value="Unassembled WGS sequence"/>
</dbReference>
<organism evidence="2 3">
    <name type="scientific">Novosphingobium bradum</name>
    <dbReference type="NCBI Taxonomy" id="1737444"/>
    <lineage>
        <taxon>Bacteria</taxon>
        <taxon>Pseudomonadati</taxon>
        <taxon>Pseudomonadota</taxon>
        <taxon>Alphaproteobacteria</taxon>
        <taxon>Sphingomonadales</taxon>
        <taxon>Sphingomonadaceae</taxon>
        <taxon>Novosphingobium</taxon>
    </lineage>
</organism>
<name>A0ABV7IR60_9SPHN</name>
<dbReference type="RefSeq" id="WP_379509475.1">
    <property type="nucleotide sequence ID" value="NZ_JBHRTQ010000007.1"/>
</dbReference>
<evidence type="ECO:0000313" key="3">
    <source>
        <dbReference type="Proteomes" id="UP001595604"/>
    </source>
</evidence>
<reference evidence="3" key="1">
    <citation type="journal article" date="2019" name="Int. J. Syst. Evol. Microbiol.">
        <title>The Global Catalogue of Microorganisms (GCM) 10K type strain sequencing project: providing services to taxonomists for standard genome sequencing and annotation.</title>
        <authorList>
            <consortium name="The Broad Institute Genomics Platform"/>
            <consortium name="The Broad Institute Genome Sequencing Center for Infectious Disease"/>
            <person name="Wu L."/>
            <person name="Ma J."/>
        </authorList>
    </citation>
    <scope>NUCLEOTIDE SEQUENCE [LARGE SCALE GENOMIC DNA]</scope>
    <source>
        <strain evidence="3">KCTC 42984</strain>
    </source>
</reference>
<feature type="domain" description="ThuA-like" evidence="1">
    <location>
        <begin position="58"/>
        <end position="282"/>
    </location>
</feature>
<dbReference type="Pfam" id="PF06283">
    <property type="entry name" value="ThuA"/>
    <property type="match status" value="1"/>
</dbReference>
<comment type="caution">
    <text evidence="2">The sequence shown here is derived from an EMBL/GenBank/DDBJ whole genome shotgun (WGS) entry which is preliminary data.</text>
</comment>
<protein>
    <submittedName>
        <fullName evidence="2">ThuA domain-containing protein</fullName>
    </submittedName>
</protein>
<dbReference type="SUPFAM" id="SSF52317">
    <property type="entry name" value="Class I glutamine amidotransferase-like"/>
    <property type="match status" value="1"/>
</dbReference>
<accession>A0ABV7IR60</accession>
<gene>
    <name evidence="2" type="ORF">ACFOD9_07570</name>
</gene>
<sequence length="310" mass="33873">MVRKILKIAGIVLLGLVAIIAVIAASQWEFIQRMLLGGLKVYETEPPAMPAEIKHPALLVFSKTNAFRHEEAIPAANALFDDLARQRGWTVFKTENGATFSPAILARFDAVVFSNVSGDVLTLPQRQAFQNFVQNGGGFVGIHAAGDNSHTAWPWYVQNIIGAKWIGHPMDPQFQKATVRVENHEHPASATLPAAWQRVDEWYSYEKSPRGVPGLTVLATLDERTYKPGSLWGTKLAMGADHPIAWWRCTGKGRVFYSALGHTAASYTEPENRALLAGALAWSMRLEGEACGTKPLVTTKSEAPAGETAK</sequence>
<keyword evidence="3" id="KW-1185">Reference proteome</keyword>
<dbReference type="Gene3D" id="3.40.50.880">
    <property type="match status" value="1"/>
</dbReference>
<dbReference type="PANTHER" id="PTHR40469">
    <property type="entry name" value="SECRETED GLYCOSYL HYDROLASE"/>
    <property type="match status" value="1"/>
</dbReference>
<proteinExistence type="predicted"/>
<dbReference type="EMBL" id="JBHRTQ010000007">
    <property type="protein sequence ID" value="MFC3174104.1"/>
    <property type="molecule type" value="Genomic_DNA"/>
</dbReference>